<reference evidence="9" key="2">
    <citation type="journal article" date="2022" name="Nat. Microbiol.">
        <title>A closed Candidatus Odinarchaeum chromosome exposes Asgard archaeal viruses.</title>
        <authorList>
            <person name="Tamarit D."/>
            <person name="Caceres E.F."/>
            <person name="Krupovic M."/>
            <person name="Nijland R."/>
            <person name="Eme L."/>
            <person name="Robinson N.P."/>
            <person name="Ettema T.J.G."/>
        </authorList>
    </citation>
    <scope>NUCLEOTIDE SEQUENCE</scope>
    <source>
        <strain evidence="9">LCB_4</strain>
    </source>
</reference>
<evidence type="ECO:0000256" key="1">
    <source>
        <dbReference type="ARBA" id="ARBA00004496"/>
    </source>
</evidence>
<gene>
    <name evidence="9" type="primary">phoU</name>
    <name evidence="9" type="ORF">OdinLCB4_007655</name>
</gene>
<proteinExistence type="inferred from homology"/>
<evidence type="ECO:0000256" key="2">
    <source>
        <dbReference type="ARBA" id="ARBA00008107"/>
    </source>
</evidence>
<evidence type="ECO:0000313" key="9">
    <source>
        <dbReference type="EMBL" id="WEU40332.1"/>
    </source>
</evidence>
<dbReference type="AlphaFoldDB" id="A0AAF0IBY0"/>
<keyword evidence="4 7" id="KW-0813">Transport</keyword>
<comment type="similarity">
    <text evidence="2 7">Belongs to the PhoU family.</text>
</comment>
<dbReference type="Pfam" id="PF01895">
    <property type="entry name" value="PhoU"/>
    <property type="match status" value="2"/>
</dbReference>
<dbReference type="KEGG" id="oyw:OdinLCB4_007655"/>
<evidence type="ECO:0000256" key="5">
    <source>
        <dbReference type="ARBA" id="ARBA00022490"/>
    </source>
</evidence>
<dbReference type="GO" id="GO:0045936">
    <property type="term" value="P:negative regulation of phosphate metabolic process"/>
    <property type="evidence" value="ECO:0007669"/>
    <property type="project" value="InterPro"/>
</dbReference>
<reference evidence="9" key="1">
    <citation type="journal article" date="2017" name="Nature">
        <title>Asgard archaea illuminate the origin of eukaryotic cellular complexity.</title>
        <authorList>
            <person name="Zaremba-Niedzwiedzka K."/>
            <person name="Caceres E.F."/>
            <person name="Saw J.H."/>
            <person name="Backstrom D."/>
            <person name="Juzokaite L."/>
            <person name="Vancaester E."/>
            <person name="Seitz K.W."/>
            <person name="Anantharaman K."/>
            <person name="Starnawski P."/>
            <person name="Kjeldsen K.U."/>
            <person name="Scott M.B."/>
            <person name="Nunoura T."/>
            <person name="Banfield J.F."/>
            <person name="Schramm A."/>
            <person name="Baker B.J."/>
            <person name="Spang A."/>
            <person name="Ettema T.J.G."/>
        </authorList>
    </citation>
    <scope>NUCLEOTIDE SEQUENCE</scope>
    <source>
        <strain evidence="9">LCB_4</strain>
    </source>
</reference>
<dbReference type="InterPro" id="IPR038078">
    <property type="entry name" value="PhoU-like_sf"/>
</dbReference>
<dbReference type="InterPro" id="IPR028366">
    <property type="entry name" value="PhoU"/>
</dbReference>
<dbReference type="SUPFAM" id="SSF109755">
    <property type="entry name" value="PhoU-like"/>
    <property type="match status" value="1"/>
</dbReference>
<evidence type="ECO:0000256" key="3">
    <source>
        <dbReference type="ARBA" id="ARBA00011738"/>
    </source>
</evidence>
<evidence type="ECO:0000256" key="6">
    <source>
        <dbReference type="ARBA" id="ARBA00022592"/>
    </source>
</evidence>
<evidence type="ECO:0000313" key="10">
    <source>
        <dbReference type="Proteomes" id="UP000186851"/>
    </source>
</evidence>
<dbReference type="FunFam" id="1.20.58.220:FF:000004">
    <property type="entry name" value="Phosphate-specific transport system accessory protein PhoU"/>
    <property type="match status" value="1"/>
</dbReference>
<dbReference type="Gene3D" id="1.20.58.220">
    <property type="entry name" value="Phosphate transport system protein phou homolog 2, domain 2"/>
    <property type="match status" value="1"/>
</dbReference>
<dbReference type="GO" id="GO:0006817">
    <property type="term" value="P:phosphate ion transport"/>
    <property type="evidence" value="ECO:0007669"/>
    <property type="project" value="UniProtKB-KW"/>
</dbReference>
<evidence type="ECO:0000259" key="8">
    <source>
        <dbReference type="Pfam" id="PF01895"/>
    </source>
</evidence>
<dbReference type="InterPro" id="IPR026022">
    <property type="entry name" value="PhoU_dom"/>
</dbReference>
<dbReference type="NCBIfam" id="TIGR02135">
    <property type="entry name" value="phoU_full"/>
    <property type="match status" value="1"/>
</dbReference>
<dbReference type="GO" id="GO:0005737">
    <property type="term" value="C:cytoplasm"/>
    <property type="evidence" value="ECO:0007669"/>
    <property type="project" value="UniProtKB-SubCell"/>
</dbReference>
<dbReference type="PIRSF" id="PIRSF003107">
    <property type="entry name" value="PhoU"/>
    <property type="match status" value="1"/>
</dbReference>
<comment type="subcellular location">
    <subcellularLocation>
        <location evidence="1 7">Cytoplasm</location>
    </subcellularLocation>
</comment>
<accession>A0AAF0IBY0</accession>
<dbReference type="GO" id="GO:0030643">
    <property type="term" value="P:intracellular phosphate ion homeostasis"/>
    <property type="evidence" value="ECO:0007669"/>
    <property type="project" value="InterPro"/>
</dbReference>
<dbReference type="PANTHER" id="PTHR42930:SF3">
    <property type="entry name" value="PHOSPHATE-SPECIFIC TRANSPORT SYSTEM ACCESSORY PROTEIN PHOU"/>
    <property type="match status" value="1"/>
</dbReference>
<name>A0AAF0IBY0_ODILC</name>
<keyword evidence="6 7" id="KW-0592">Phosphate transport</keyword>
<dbReference type="Proteomes" id="UP000186851">
    <property type="component" value="Chromosome"/>
</dbReference>
<feature type="domain" description="PhoU" evidence="8">
    <location>
        <begin position="121"/>
        <end position="206"/>
    </location>
</feature>
<evidence type="ECO:0000256" key="4">
    <source>
        <dbReference type="ARBA" id="ARBA00022448"/>
    </source>
</evidence>
<sequence>MQVRKRYQQELANLTKSVIKMGELAASLIEIAVNSLASKDAALAEKVLTEAARIDDYELRLEETCIQLIVRQQPVADDLRAIISYLRIIGDFDRISDLSSNIAKITQRTLDRPLIKPLIDIPRMSKLTQEMVRCALDALEQGRVLECVEKLSEKDSEVDALWYQVYRELISMMIENPRVISDATDLLLVARYLERMADHACNIGSRLIYMFTGERRKLQ</sequence>
<organism evidence="9 10">
    <name type="scientific">Odinarchaeota yellowstonii (strain LCB_4)</name>
    <dbReference type="NCBI Taxonomy" id="1841599"/>
    <lineage>
        <taxon>Archaea</taxon>
        <taxon>Promethearchaeati</taxon>
        <taxon>Candidatus Odinarchaeota</taxon>
        <taxon>Candidatus Odinarchaeia</taxon>
        <taxon>Candidatus Odinarchaeales</taxon>
        <taxon>Candidatus Odinarchaeaceae</taxon>
        <taxon>Candidatus Odinarchaeum</taxon>
    </lineage>
</organism>
<dbReference type="EMBL" id="CP091871">
    <property type="protein sequence ID" value="WEU40332.1"/>
    <property type="molecule type" value="Genomic_DNA"/>
</dbReference>
<keyword evidence="5 7" id="KW-0963">Cytoplasm</keyword>
<feature type="domain" description="PhoU" evidence="8">
    <location>
        <begin position="19"/>
        <end position="105"/>
    </location>
</feature>
<dbReference type="PANTHER" id="PTHR42930">
    <property type="entry name" value="PHOSPHATE-SPECIFIC TRANSPORT SYSTEM ACCESSORY PROTEIN PHOU"/>
    <property type="match status" value="1"/>
</dbReference>
<protein>
    <recommendedName>
        <fullName evidence="7">Phosphate-specific transport system accessory protein PhoU</fullName>
    </recommendedName>
</protein>
<comment type="subunit">
    <text evidence="3 7">Homodimer.</text>
</comment>
<evidence type="ECO:0000256" key="7">
    <source>
        <dbReference type="PIRNR" id="PIRNR003107"/>
    </source>
</evidence>
<comment type="function">
    <text evidence="7">Plays a role in the regulation of phosphate uptake.</text>
</comment>